<keyword evidence="3" id="KW-1185">Reference proteome</keyword>
<reference evidence="2" key="1">
    <citation type="journal article" date="2014" name="Int. J. Syst. Evol. Microbiol.">
        <title>Complete genome sequence of Corynebacterium casei LMG S-19264T (=DSM 44701T), isolated from a smear-ripened cheese.</title>
        <authorList>
            <consortium name="US DOE Joint Genome Institute (JGI-PGF)"/>
            <person name="Walter F."/>
            <person name="Albersmeier A."/>
            <person name="Kalinowski J."/>
            <person name="Ruckert C."/>
        </authorList>
    </citation>
    <scope>NUCLEOTIDE SEQUENCE</scope>
    <source>
        <strain evidence="2">JCM 18487</strain>
    </source>
</reference>
<evidence type="ECO:0000256" key="1">
    <source>
        <dbReference type="SAM" id="Phobius"/>
    </source>
</evidence>
<name>A0A917KDV1_9BACL</name>
<reference evidence="2" key="2">
    <citation type="submission" date="2020-09" db="EMBL/GenBank/DDBJ databases">
        <authorList>
            <person name="Sun Q."/>
            <person name="Ohkuma M."/>
        </authorList>
    </citation>
    <scope>NUCLEOTIDE SEQUENCE</scope>
    <source>
        <strain evidence="2">JCM 18487</strain>
    </source>
</reference>
<gene>
    <name evidence="2" type="ORF">GCM10010885_15020</name>
</gene>
<accession>A0A917KDV1</accession>
<protein>
    <submittedName>
        <fullName evidence="2">Uncharacterized protein</fullName>
    </submittedName>
</protein>
<dbReference type="EMBL" id="BMOY01000021">
    <property type="protein sequence ID" value="GGJ06898.1"/>
    <property type="molecule type" value="Genomic_DNA"/>
</dbReference>
<keyword evidence="1" id="KW-1133">Transmembrane helix</keyword>
<keyword evidence="1" id="KW-0812">Transmembrane</keyword>
<sequence length="70" mass="8173">MTDSTLLGMVLAGLVFFGLVRVFGPRGWRKPKRRTKRTKRVRVHPLILKERKLAAELRAVRAKLREQHLL</sequence>
<organism evidence="2 3">
    <name type="scientific">Alicyclobacillus cellulosilyticus</name>
    <dbReference type="NCBI Taxonomy" id="1003997"/>
    <lineage>
        <taxon>Bacteria</taxon>
        <taxon>Bacillati</taxon>
        <taxon>Bacillota</taxon>
        <taxon>Bacilli</taxon>
        <taxon>Bacillales</taxon>
        <taxon>Alicyclobacillaceae</taxon>
        <taxon>Alicyclobacillus</taxon>
    </lineage>
</organism>
<comment type="caution">
    <text evidence="2">The sequence shown here is derived from an EMBL/GenBank/DDBJ whole genome shotgun (WGS) entry which is preliminary data.</text>
</comment>
<feature type="transmembrane region" description="Helical" evidence="1">
    <location>
        <begin position="6"/>
        <end position="24"/>
    </location>
</feature>
<evidence type="ECO:0000313" key="3">
    <source>
        <dbReference type="Proteomes" id="UP000637695"/>
    </source>
</evidence>
<evidence type="ECO:0000313" key="2">
    <source>
        <dbReference type="EMBL" id="GGJ06898.1"/>
    </source>
</evidence>
<dbReference type="AlphaFoldDB" id="A0A917KDV1"/>
<dbReference type="Proteomes" id="UP000637695">
    <property type="component" value="Unassembled WGS sequence"/>
</dbReference>
<dbReference type="RefSeq" id="WP_188882170.1">
    <property type="nucleotide sequence ID" value="NZ_BMOY01000021.1"/>
</dbReference>
<proteinExistence type="predicted"/>
<keyword evidence="1" id="KW-0472">Membrane</keyword>